<name>A0A5A9YYU3_9RHOB</name>
<comment type="caution">
    <text evidence="2">The sequence shown here is derived from an EMBL/GenBank/DDBJ whole genome shotgun (WGS) entry which is preliminary data.</text>
</comment>
<accession>A0A5A9YYU3</accession>
<keyword evidence="3" id="KW-1185">Reference proteome</keyword>
<dbReference type="RefSeq" id="WP_111368867.1">
    <property type="nucleotide sequence ID" value="NZ_JASHJG010000104.1"/>
</dbReference>
<evidence type="ECO:0000313" key="2">
    <source>
        <dbReference type="EMBL" id="KAA0910044.1"/>
    </source>
</evidence>
<evidence type="ECO:0000256" key="1">
    <source>
        <dbReference type="SAM" id="MobiDB-lite"/>
    </source>
</evidence>
<gene>
    <name evidence="2" type="ORF">FLO80_18895</name>
</gene>
<feature type="region of interest" description="Disordered" evidence="1">
    <location>
        <begin position="16"/>
        <end position="35"/>
    </location>
</feature>
<dbReference type="EMBL" id="VINQ01000020">
    <property type="protein sequence ID" value="KAA0910044.1"/>
    <property type="molecule type" value="Genomic_DNA"/>
</dbReference>
<organism evidence="2 3">
    <name type="scientific">Aquicoccus porphyridii</name>
    <dbReference type="NCBI Taxonomy" id="1852029"/>
    <lineage>
        <taxon>Bacteria</taxon>
        <taxon>Pseudomonadati</taxon>
        <taxon>Pseudomonadota</taxon>
        <taxon>Alphaproteobacteria</taxon>
        <taxon>Rhodobacterales</taxon>
        <taxon>Paracoccaceae</taxon>
        <taxon>Aquicoccus</taxon>
    </lineage>
</organism>
<dbReference type="Proteomes" id="UP000325291">
    <property type="component" value="Unassembled WGS sequence"/>
</dbReference>
<reference evidence="2 3" key="1">
    <citation type="submission" date="2019-07" db="EMBL/GenBank/DDBJ databases">
        <title>Aquicoccus porphyridii gen. nov., sp. nov., isolated from a small marine red alga, Porphyridium marinum.</title>
        <authorList>
            <person name="Liu L."/>
        </authorList>
    </citation>
    <scope>NUCLEOTIDE SEQUENCE [LARGE SCALE GENOMIC DNA]</scope>
    <source>
        <strain evidence="2 3">L1 8-17</strain>
    </source>
</reference>
<proteinExistence type="predicted"/>
<sequence length="35" mass="3411">MLIAELPELGRMTSGEAAAITGLAPAPPTTGGRCG</sequence>
<protein>
    <submittedName>
        <fullName evidence="2">Uncharacterized protein</fullName>
    </submittedName>
</protein>
<dbReference type="AlphaFoldDB" id="A0A5A9YYU3"/>
<evidence type="ECO:0000313" key="3">
    <source>
        <dbReference type="Proteomes" id="UP000325291"/>
    </source>
</evidence>